<dbReference type="RefSeq" id="WP_343131430.1">
    <property type="nucleotide sequence ID" value="NZ_JBCITK010000001.1"/>
</dbReference>
<reference evidence="1 2" key="1">
    <citation type="submission" date="2024-03" db="EMBL/GenBank/DDBJ databases">
        <title>Bacilli Hybrid Assemblies.</title>
        <authorList>
            <person name="Kovac J."/>
        </authorList>
    </citation>
    <scope>NUCLEOTIDE SEQUENCE [LARGE SCALE GENOMIC DNA]</scope>
    <source>
        <strain evidence="1 2">FSL R7-0666</strain>
    </source>
</reference>
<dbReference type="EMBL" id="JBCITK010000001">
    <property type="protein sequence ID" value="MEN0644809.1"/>
    <property type="molecule type" value="Genomic_DNA"/>
</dbReference>
<evidence type="ECO:0000313" key="2">
    <source>
        <dbReference type="Proteomes" id="UP001418796"/>
    </source>
</evidence>
<keyword evidence="2" id="KW-1185">Reference proteome</keyword>
<accession>A0ABU9VLM6</accession>
<comment type="caution">
    <text evidence="1">The sequence shown here is derived from an EMBL/GenBank/DDBJ whole genome shotgun (WGS) entry which is preliminary data.</text>
</comment>
<proteinExistence type="predicted"/>
<organism evidence="1 2">
    <name type="scientific">Alkalicoccobacillus gibsonii</name>
    <dbReference type="NCBI Taxonomy" id="79881"/>
    <lineage>
        <taxon>Bacteria</taxon>
        <taxon>Bacillati</taxon>
        <taxon>Bacillota</taxon>
        <taxon>Bacilli</taxon>
        <taxon>Bacillales</taxon>
        <taxon>Bacillaceae</taxon>
        <taxon>Alkalicoccobacillus</taxon>
    </lineage>
</organism>
<protein>
    <submittedName>
        <fullName evidence="1">Uncharacterized protein</fullName>
    </submittedName>
</protein>
<evidence type="ECO:0000313" key="1">
    <source>
        <dbReference type="EMBL" id="MEN0644809.1"/>
    </source>
</evidence>
<dbReference type="Proteomes" id="UP001418796">
    <property type="component" value="Unassembled WGS sequence"/>
</dbReference>
<gene>
    <name evidence="1" type="ORF">MKY91_16770</name>
</gene>
<name>A0ABU9VLM6_9BACI</name>
<sequence>MIREEALSLASCIAKALAEAKGHTHFLKTFASFMRRYSRDEDSFKNANAFLYEVVREYQEYLSNLCVSIEQLREGVKEYLFVNEEEKILLVVEINAVLFALRKVYESVDKAESPLVLPVVETILQETISYIPTIPTDWVVSKKGTSLVVKRLNLKKSS</sequence>